<evidence type="ECO:0000256" key="1">
    <source>
        <dbReference type="ARBA" id="ARBA00004370"/>
    </source>
</evidence>
<comment type="similarity">
    <text evidence="9">Belongs to the SecE/SEC61-gamma family.</text>
</comment>
<proteinExistence type="inferred from homology"/>
<dbReference type="OrthoDB" id="9812738at2"/>
<accession>A0A1G6WCY2</accession>
<keyword evidence="8 9" id="KW-0472">Membrane</keyword>
<evidence type="ECO:0000256" key="4">
    <source>
        <dbReference type="ARBA" id="ARBA00022692"/>
    </source>
</evidence>
<dbReference type="HAMAP" id="MF_00422">
    <property type="entry name" value="SecE"/>
    <property type="match status" value="1"/>
</dbReference>
<keyword evidence="3 9" id="KW-1003">Cell membrane</keyword>
<dbReference type="EMBL" id="FNAP01000001">
    <property type="protein sequence ID" value="SDD62896.1"/>
    <property type="molecule type" value="Genomic_DNA"/>
</dbReference>
<dbReference type="GO" id="GO:0008320">
    <property type="term" value="F:protein transmembrane transporter activity"/>
    <property type="evidence" value="ECO:0007669"/>
    <property type="project" value="UniProtKB-UniRule"/>
</dbReference>
<dbReference type="GO" id="GO:0009306">
    <property type="term" value="P:protein secretion"/>
    <property type="evidence" value="ECO:0007669"/>
    <property type="project" value="UniProtKB-UniRule"/>
</dbReference>
<dbReference type="InterPro" id="IPR038379">
    <property type="entry name" value="SecE_sf"/>
</dbReference>
<gene>
    <name evidence="9" type="primary">secE</name>
    <name evidence="10" type="ORF">SAMN05421720_10189</name>
</gene>
<evidence type="ECO:0000256" key="2">
    <source>
        <dbReference type="ARBA" id="ARBA00022448"/>
    </source>
</evidence>
<protein>
    <recommendedName>
        <fullName evidence="9">Protein translocase subunit SecE</fullName>
    </recommendedName>
</protein>
<comment type="function">
    <text evidence="9">Essential subunit of the Sec protein translocation channel SecYEG. Clamps together the 2 halves of SecY. May contact the channel plug during translocation.</text>
</comment>
<dbReference type="PANTHER" id="PTHR33910">
    <property type="entry name" value="PROTEIN TRANSLOCASE SUBUNIT SECE"/>
    <property type="match status" value="1"/>
</dbReference>
<evidence type="ECO:0000256" key="8">
    <source>
        <dbReference type="ARBA" id="ARBA00023136"/>
    </source>
</evidence>
<evidence type="ECO:0000256" key="3">
    <source>
        <dbReference type="ARBA" id="ARBA00022475"/>
    </source>
</evidence>
<keyword evidence="7 9" id="KW-0811">Translocation</keyword>
<sequence length="65" mass="7290">MAKTNPGQFVRQVRQELAKVTWPSRKETGISTLMVFLMVFLAAIFFFVVDQVLAWGVQLIFGLGG</sequence>
<evidence type="ECO:0000256" key="5">
    <source>
        <dbReference type="ARBA" id="ARBA00022927"/>
    </source>
</evidence>
<evidence type="ECO:0000313" key="10">
    <source>
        <dbReference type="EMBL" id="SDD62896.1"/>
    </source>
</evidence>
<dbReference type="Proteomes" id="UP000199412">
    <property type="component" value="Unassembled WGS sequence"/>
</dbReference>
<evidence type="ECO:0000313" key="11">
    <source>
        <dbReference type="Proteomes" id="UP000199412"/>
    </source>
</evidence>
<evidence type="ECO:0000256" key="6">
    <source>
        <dbReference type="ARBA" id="ARBA00022989"/>
    </source>
</evidence>
<comment type="subcellular location">
    <subcellularLocation>
        <location evidence="9">Cell membrane</location>
        <topology evidence="9">Single-pass membrane protein</topology>
    </subcellularLocation>
    <subcellularLocation>
        <location evidence="1">Membrane</location>
    </subcellularLocation>
</comment>
<dbReference type="NCBIfam" id="TIGR00964">
    <property type="entry name" value="secE_bact"/>
    <property type="match status" value="1"/>
</dbReference>
<dbReference type="InterPro" id="IPR005807">
    <property type="entry name" value="SecE_bac"/>
</dbReference>
<dbReference type="InterPro" id="IPR001901">
    <property type="entry name" value="Translocase_SecE/Sec61-g"/>
</dbReference>
<keyword evidence="5 9" id="KW-0653">Protein transport</keyword>
<reference evidence="10 11" key="1">
    <citation type="submission" date="2016-10" db="EMBL/GenBank/DDBJ databases">
        <authorList>
            <person name="de Groot N.N."/>
        </authorList>
    </citation>
    <scope>NUCLEOTIDE SEQUENCE [LARGE SCALE GENOMIC DNA]</scope>
    <source>
        <strain evidence="10 11">ATCC 700224</strain>
    </source>
</reference>
<keyword evidence="4 9" id="KW-0812">Transmembrane</keyword>
<keyword evidence="2 9" id="KW-0813">Transport</keyword>
<dbReference type="Gene3D" id="1.20.5.1030">
    <property type="entry name" value="Preprotein translocase secy subunit"/>
    <property type="match status" value="1"/>
</dbReference>
<dbReference type="GO" id="GO:0006605">
    <property type="term" value="P:protein targeting"/>
    <property type="evidence" value="ECO:0007669"/>
    <property type="project" value="UniProtKB-UniRule"/>
</dbReference>
<evidence type="ECO:0000256" key="7">
    <source>
        <dbReference type="ARBA" id="ARBA00023010"/>
    </source>
</evidence>
<comment type="subunit">
    <text evidence="9">Component of the Sec protein translocase complex. Heterotrimer consisting of SecY, SecE and SecG subunits. The heterotrimers can form oligomers, although 1 heterotrimer is thought to be able to translocate proteins. Interacts with the ribosome. Interacts with SecDF, and other proteins may be involved. Interacts with SecA.</text>
</comment>
<dbReference type="AlphaFoldDB" id="A0A1G6WCY2"/>
<dbReference type="GO" id="GO:0005886">
    <property type="term" value="C:plasma membrane"/>
    <property type="evidence" value="ECO:0007669"/>
    <property type="project" value="UniProtKB-SubCell"/>
</dbReference>
<dbReference type="STRING" id="69960.SAMN05421720_10189"/>
<keyword evidence="11" id="KW-1185">Reference proteome</keyword>
<dbReference type="GO" id="GO:0065002">
    <property type="term" value="P:intracellular protein transmembrane transport"/>
    <property type="evidence" value="ECO:0007669"/>
    <property type="project" value="UniProtKB-UniRule"/>
</dbReference>
<dbReference type="RefSeq" id="WP_092782024.1">
    <property type="nucleotide sequence ID" value="NZ_FNAP01000001.1"/>
</dbReference>
<dbReference type="Pfam" id="PF00584">
    <property type="entry name" value="SecE"/>
    <property type="match status" value="1"/>
</dbReference>
<keyword evidence="6 9" id="KW-1133">Transmembrane helix</keyword>
<evidence type="ECO:0000256" key="9">
    <source>
        <dbReference type="HAMAP-Rule" id="MF_00422"/>
    </source>
</evidence>
<feature type="transmembrane region" description="Helical" evidence="9">
    <location>
        <begin position="29"/>
        <end position="49"/>
    </location>
</feature>
<dbReference type="GO" id="GO:0043952">
    <property type="term" value="P:protein transport by the Sec complex"/>
    <property type="evidence" value="ECO:0007669"/>
    <property type="project" value="UniProtKB-UniRule"/>
</dbReference>
<dbReference type="PANTHER" id="PTHR33910:SF1">
    <property type="entry name" value="PROTEIN TRANSLOCASE SUBUNIT SECE"/>
    <property type="match status" value="1"/>
</dbReference>
<name>A0A1G6WCY2_9PROT</name>
<organism evidence="10 11">
    <name type="scientific">Rhodospira trueperi</name>
    <dbReference type="NCBI Taxonomy" id="69960"/>
    <lineage>
        <taxon>Bacteria</taxon>
        <taxon>Pseudomonadati</taxon>
        <taxon>Pseudomonadota</taxon>
        <taxon>Alphaproteobacteria</taxon>
        <taxon>Rhodospirillales</taxon>
        <taxon>Rhodospirillaceae</taxon>
        <taxon>Rhodospira</taxon>
    </lineage>
</organism>